<dbReference type="RefSeq" id="WP_078930890.1">
    <property type="nucleotide sequence ID" value="NZ_FUXC01000005.1"/>
</dbReference>
<organism evidence="1 2">
    <name type="scientific">Treponema berlinense</name>
    <dbReference type="NCBI Taxonomy" id="225004"/>
    <lineage>
        <taxon>Bacteria</taxon>
        <taxon>Pseudomonadati</taxon>
        <taxon>Spirochaetota</taxon>
        <taxon>Spirochaetia</taxon>
        <taxon>Spirochaetales</taxon>
        <taxon>Treponemataceae</taxon>
        <taxon>Treponema</taxon>
    </lineage>
</organism>
<protein>
    <submittedName>
        <fullName evidence="1">Uncharacterized protein</fullName>
    </submittedName>
</protein>
<dbReference type="STRING" id="225004.SAMN02745152_01142"/>
<dbReference type="AlphaFoldDB" id="A0A1T4N6Y3"/>
<sequence>MDKTILIAGKEVPAGKDLASSAVLHGRTVFITAESDATDTGLADGSNPVAWNKGSALSSRSLLISASNKNGHLDEAVLIFDEEYFAPKFGVPGPAESTRACDELILGYQYLTAELLLRFNQRKIAGLEKNPGKIVFVYKPNVNEADAVKNPNLRLENRILSKTLVASASVAFKVFAENFAASVCEADDVIPVLVECDSSNELSKNDIAFMAWLCEYLSKLDDLKKELSAKQKVSWIKAGAKVPGGFGIFKK</sequence>
<proteinExistence type="predicted"/>
<dbReference type="GeneID" id="303367389"/>
<dbReference type="OrthoDB" id="361524at2"/>
<name>A0A1T4N6Y3_9SPIR</name>
<evidence type="ECO:0000313" key="2">
    <source>
        <dbReference type="Proteomes" id="UP000190395"/>
    </source>
</evidence>
<keyword evidence="2" id="KW-1185">Reference proteome</keyword>
<evidence type="ECO:0000313" key="1">
    <source>
        <dbReference type="EMBL" id="SJZ75070.1"/>
    </source>
</evidence>
<accession>A0A1T4N6Y3</accession>
<reference evidence="1 2" key="1">
    <citation type="submission" date="2017-02" db="EMBL/GenBank/DDBJ databases">
        <authorList>
            <person name="Peterson S.W."/>
        </authorList>
    </citation>
    <scope>NUCLEOTIDE SEQUENCE [LARGE SCALE GENOMIC DNA]</scope>
    <source>
        <strain evidence="1 2">ATCC BAA-909</strain>
    </source>
</reference>
<dbReference type="Proteomes" id="UP000190395">
    <property type="component" value="Unassembled WGS sequence"/>
</dbReference>
<dbReference type="EMBL" id="FUXC01000005">
    <property type="protein sequence ID" value="SJZ75070.1"/>
    <property type="molecule type" value="Genomic_DNA"/>
</dbReference>
<gene>
    <name evidence="1" type="ORF">SAMN02745152_01142</name>
</gene>